<dbReference type="InterPro" id="IPR001452">
    <property type="entry name" value="SH3_domain"/>
</dbReference>
<dbReference type="InterPro" id="IPR000651">
    <property type="entry name" value="Ras-like_Gua-exchang_fac_N"/>
</dbReference>
<dbReference type="SMART" id="SM00147">
    <property type="entry name" value="RasGEF"/>
    <property type="match status" value="1"/>
</dbReference>
<dbReference type="Pfam" id="PF00618">
    <property type="entry name" value="RasGEF_N"/>
    <property type="match status" value="1"/>
</dbReference>
<evidence type="ECO:0000256" key="3">
    <source>
        <dbReference type="ARBA" id="ARBA00022658"/>
    </source>
</evidence>
<dbReference type="PROSITE" id="PS50009">
    <property type="entry name" value="RASGEF_CAT"/>
    <property type="match status" value="1"/>
</dbReference>
<evidence type="ECO:0000313" key="11">
    <source>
        <dbReference type="Proteomes" id="UP001306508"/>
    </source>
</evidence>
<dbReference type="PROSITE" id="PS50002">
    <property type="entry name" value="SH3"/>
    <property type="match status" value="1"/>
</dbReference>
<name>A0AAN7WHN8_9SACH</name>
<dbReference type="PROSITE" id="PS00720">
    <property type="entry name" value="RASGEF"/>
    <property type="match status" value="1"/>
</dbReference>
<keyword evidence="1 6" id="KW-0728">SH3 domain</keyword>
<dbReference type="CDD" id="cd00155">
    <property type="entry name" value="RasGEF"/>
    <property type="match status" value="1"/>
</dbReference>
<evidence type="ECO:0000256" key="6">
    <source>
        <dbReference type="PROSITE-ProRule" id="PRU00192"/>
    </source>
</evidence>
<dbReference type="PROSITE" id="PS50212">
    <property type="entry name" value="RASGEF_NTER"/>
    <property type="match status" value="1"/>
</dbReference>
<dbReference type="InterPro" id="IPR023578">
    <property type="entry name" value="Ras_GEF_dom_sf"/>
</dbReference>
<dbReference type="GO" id="GO:0005085">
    <property type="term" value="F:guanyl-nucleotide exchange factor activity"/>
    <property type="evidence" value="ECO:0007669"/>
    <property type="project" value="UniProtKB-KW"/>
</dbReference>
<dbReference type="InterPro" id="IPR019804">
    <property type="entry name" value="Ras_G-nucl-exch_fac_CS"/>
</dbReference>
<dbReference type="Proteomes" id="UP001306508">
    <property type="component" value="Unassembled WGS sequence"/>
</dbReference>
<evidence type="ECO:0000313" key="10">
    <source>
        <dbReference type="EMBL" id="KAK5780503.1"/>
    </source>
</evidence>
<dbReference type="InterPro" id="IPR036964">
    <property type="entry name" value="RASGEF_cat_dom_sf"/>
</dbReference>
<evidence type="ECO:0000259" key="9">
    <source>
        <dbReference type="PROSITE" id="PS50212"/>
    </source>
</evidence>
<dbReference type="PANTHER" id="PTHR23113">
    <property type="entry name" value="GUANINE NUCLEOTIDE EXCHANGE FACTOR"/>
    <property type="match status" value="1"/>
</dbReference>
<evidence type="ECO:0008006" key="12">
    <source>
        <dbReference type="Google" id="ProtNLM"/>
    </source>
</evidence>
<dbReference type="PANTHER" id="PTHR23113:SF368">
    <property type="entry name" value="CELL DIVISION CONTROL PROTEIN 25"/>
    <property type="match status" value="1"/>
</dbReference>
<accession>A0AAN7WHN8</accession>
<feature type="domain" description="Ras-GEF" evidence="8">
    <location>
        <begin position="1139"/>
        <end position="1376"/>
    </location>
</feature>
<dbReference type="GO" id="GO:0005886">
    <property type="term" value="C:plasma membrane"/>
    <property type="evidence" value="ECO:0007669"/>
    <property type="project" value="TreeGrafter"/>
</dbReference>
<comment type="caution">
    <text evidence="10">The sequence shown here is derived from an EMBL/GenBank/DDBJ whole genome shotgun (WGS) entry which is preliminary data.</text>
</comment>
<sequence length="1404" mass="163155">MPIYSNQCNENYKILNIGYVLESYHSLSAHSDPKVNILSLKKHEIIFILDVSKKGWLDVITINEGKNLYRGWFPQNYVKVINDVKIKNLHFNKLSNLLSVSNSFSSSSSSSSSSSLSEPLTVNTNINVTTQMRNLDPMNKIDPLSTWNFVDGSDRNQNRNINNNNDKHESINAMEPSLRVGLDLLRDYKLYTKTQIERDFYNQCLFPNDKFCRKPVIWQIMENGQNKDQNKNHRLIYYNHDLKMYCYELPVLIHQMWEREKIDSMVNLKDSKLYLAKNDTFILNPNDSISISDIFENALYCSTVLKSVWLTRDKLKIAKYLKSMSLTVTYIVLIIRHFEPYFLSSVKKESRQLLKSILKYSSLIKINANIHCTKDLFQNFSNSNTATGNKQQSIFGDNQETFNASDVINMDVSPCFVKFYGYNQDRNDSVTTNETIYSNNTLVPPSCSYNAQFCNRNTSISSIYSKNSTIDLSPKRTSETFINVETLQRIKDLMFAHVDSLQNSIQLLYYFINNCVNLPNERTLSLPQLFPRFFIDSYSKENWTSIISNHLTPSDSVTTMSTVEGLFSKKSVTSLSSMTSFGSVDTENMMSLNNHQCLKDNLQQTSNEDELSAVNLNGTIAKNKCFALSSSNVNITGKSASFLGKNLRPSLNKYDSTSGQSRYCNLITKKRTEFRSKIYPLNRDTLNIMMTRKETVYNDMLDFMMSTAESKPNINEILKIYTELNDHNVNIYILEHLDLTFFANLKNIIDNGDPNDESIKLLNHSTSNIMFLINNYFEVKQWLHDISVELTMVTQEVTLEDSKVFQSMLPFHEVGSMESIQIDDFNFSRNGFQENKDTFKDDRLAMRFYECLVRDDVDVETMDILNIYDEFKYVYSKYYDINSMAYSTVEKLLEEKERIINYCARTMQDILIRELQKREFNDTEWFESNYIKEQNFNSNVVNRAGTYDDISPWYFKSDSELPMMLDQTGRNIKFATREALVNYLLFSNYDGSIDTKFMHVFLLTMKSIFPSATEMLLVIIDKYNTEPPEGLKYNEYTEWTEKKLVPMKKNVVKILDEFLKRYWISDYWEPNLELILMEVSSRIEADNIDGSDLLLDSIKRVIRNCKKAIVHDPKELLNCSNQLLVPSKSVKHLKLFNIASAQFAQQITLMNHEMYCKITAFECLDKIWGKQKNHGFGGSKNISEFIEHANFMTNYVSYKVVKQTDVKKRVKVINYFISVALHCQKLCNFATLTAILSGLYSSPVYRLKKTWNEVSNESKEILQKLDHLMDSKKNFLNYRMCLKAIPEKVACVPFFGVYLSDLTFVDAGNQDSSEMINFHKRVMIYDIIDKIESFQKRTYSNVLAKNNDVQTFILDSLEGVPDLDEQYRLSLQIEPRDNSKTQRRRKTISTTKLWKNRPGMKLFG</sequence>
<dbReference type="InterPro" id="IPR036028">
    <property type="entry name" value="SH3-like_dom_sf"/>
</dbReference>
<evidence type="ECO:0000259" key="7">
    <source>
        <dbReference type="PROSITE" id="PS50002"/>
    </source>
</evidence>
<dbReference type="CDD" id="cd06224">
    <property type="entry name" value="REM"/>
    <property type="match status" value="1"/>
</dbReference>
<dbReference type="InterPro" id="IPR001895">
    <property type="entry name" value="RASGEF_cat_dom"/>
</dbReference>
<keyword evidence="4" id="KW-0131">Cell cycle</keyword>
<dbReference type="SUPFAM" id="SSF48366">
    <property type="entry name" value="Ras GEF"/>
    <property type="match status" value="1"/>
</dbReference>
<keyword evidence="3 5" id="KW-0344">Guanine-nucleotide releasing factor</keyword>
<dbReference type="Gene3D" id="1.10.840.10">
    <property type="entry name" value="Ras guanine-nucleotide exchange factors catalytic domain"/>
    <property type="match status" value="1"/>
</dbReference>
<dbReference type="GO" id="GO:0051301">
    <property type="term" value="P:cell division"/>
    <property type="evidence" value="ECO:0007669"/>
    <property type="project" value="UniProtKB-KW"/>
</dbReference>
<keyword evidence="11" id="KW-1185">Reference proteome</keyword>
<dbReference type="GO" id="GO:0007265">
    <property type="term" value="P:Ras protein signal transduction"/>
    <property type="evidence" value="ECO:0007669"/>
    <property type="project" value="TreeGrafter"/>
</dbReference>
<dbReference type="InterPro" id="IPR008937">
    <property type="entry name" value="Ras-like_GEF"/>
</dbReference>
<evidence type="ECO:0000256" key="1">
    <source>
        <dbReference type="ARBA" id="ARBA00022443"/>
    </source>
</evidence>
<gene>
    <name evidence="10" type="ORF">RI543_002263</name>
</gene>
<evidence type="ECO:0000256" key="4">
    <source>
        <dbReference type="ARBA" id="ARBA00023306"/>
    </source>
</evidence>
<dbReference type="SUPFAM" id="SSF50044">
    <property type="entry name" value="SH3-domain"/>
    <property type="match status" value="1"/>
</dbReference>
<dbReference type="Pfam" id="PF00617">
    <property type="entry name" value="RasGEF"/>
    <property type="match status" value="1"/>
</dbReference>
<dbReference type="SMART" id="SM00229">
    <property type="entry name" value="RasGEFN"/>
    <property type="match status" value="1"/>
</dbReference>
<dbReference type="SMART" id="SM00326">
    <property type="entry name" value="SH3"/>
    <property type="match status" value="1"/>
</dbReference>
<evidence type="ECO:0000256" key="2">
    <source>
        <dbReference type="ARBA" id="ARBA00022618"/>
    </source>
</evidence>
<protein>
    <recommendedName>
        <fullName evidence="12">Cell division control protein 25</fullName>
    </recommendedName>
</protein>
<proteinExistence type="predicted"/>
<evidence type="ECO:0000256" key="5">
    <source>
        <dbReference type="PROSITE-ProRule" id="PRU00168"/>
    </source>
</evidence>
<dbReference type="Gene3D" id="2.30.30.40">
    <property type="entry name" value="SH3 Domains"/>
    <property type="match status" value="1"/>
</dbReference>
<keyword evidence="2" id="KW-0132">Cell division</keyword>
<feature type="domain" description="N-terminal Ras-GEF" evidence="9">
    <location>
        <begin position="968"/>
        <end position="1103"/>
    </location>
</feature>
<evidence type="ECO:0000259" key="8">
    <source>
        <dbReference type="PROSITE" id="PS50009"/>
    </source>
</evidence>
<feature type="domain" description="SH3" evidence="7">
    <location>
        <begin position="13"/>
        <end position="83"/>
    </location>
</feature>
<dbReference type="EMBL" id="JAWIZZ010000041">
    <property type="protein sequence ID" value="KAK5780503.1"/>
    <property type="molecule type" value="Genomic_DNA"/>
</dbReference>
<organism evidence="10 11">
    <name type="scientific">Arxiozyma heterogenica</name>
    <dbReference type="NCBI Taxonomy" id="278026"/>
    <lineage>
        <taxon>Eukaryota</taxon>
        <taxon>Fungi</taxon>
        <taxon>Dikarya</taxon>
        <taxon>Ascomycota</taxon>
        <taxon>Saccharomycotina</taxon>
        <taxon>Saccharomycetes</taxon>
        <taxon>Saccharomycetales</taxon>
        <taxon>Saccharomycetaceae</taxon>
        <taxon>Arxiozyma</taxon>
    </lineage>
</organism>
<dbReference type="Gene3D" id="1.20.870.10">
    <property type="entry name" value="Son of sevenless (SoS) protein Chain: S domain 1"/>
    <property type="match status" value="1"/>
</dbReference>
<reference evidence="11" key="1">
    <citation type="submission" date="2023-07" db="EMBL/GenBank/DDBJ databases">
        <title>A draft genome of Kazachstania heterogenica Y-27499.</title>
        <authorList>
            <person name="Donic C."/>
            <person name="Kralova J.S."/>
            <person name="Fidel L."/>
            <person name="Ben-Dor S."/>
            <person name="Jung S."/>
        </authorList>
    </citation>
    <scope>NUCLEOTIDE SEQUENCE [LARGE SCALE GENOMIC DNA]</scope>
    <source>
        <strain evidence="11">Y27499</strain>
    </source>
</reference>